<feature type="region of interest" description="Disordered" evidence="1">
    <location>
        <begin position="179"/>
        <end position="310"/>
    </location>
</feature>
<sequence length="310" mass="35707">MTSKPSSIPQVLSNIGCQDLLTEEYTQCGWLRKKHFISKTKLFRWPQVYVVLSSGCLYYFRNEYSDKPSGKFSLYGYNSVHRAAEIDKGETQWAFKIIHTYEEEYKTYFFSASSEKEMKKWMRLIKAELIAANGQQGKEENYYYTYRGFNTEFKETEEDKSSLTYQDIEKDIYDDMSKFRRPKNYGVNNEVKKKEEASDDEDLPEDSRKSNASNISSDSGYRSSLDRPPQPLPECARPPPIPERPGKKQKKKKRKERQKSEEEPGVQSSSTESSLPPSIAGRPLPSDRPTHTGPTMASGLLKELSKKTEG</sequence>
<evidence type="ECO:0000256" key="1">
    <source>
        <dbReference type="SAM" id="MobiDB-lite"/>
    </source>
</evidence>
<name>A0ABQ9FIR1_TEGGR</name>
<protein>
    <recommendedName>
        <fullName evidence="2">PH domain-containing protein</fullName>
    </recommendedName>
</protein>
<proteinExistence type="predicted"/>
<evidence type="ECO:0000313" key="4">
    <source>
        <dbReference type="Proteomes" id="UP001217089"/>
    </source>
</evidence>
<feature type="compositionally biased region" description="Basic residues" evidence="1">
    <location>
        <begin position="247"/>
        <end position="257"/>
    </location>
</feature>
<gene>
    <name evidence="3" type="ORF">KUTeg_005063</name>
</gene>
<dbReference type="InterPro" id="IPR011993">
    <property type="entry name" value="PH-like_dom_sf"/>
</dbReference>
<evidence type="ECO:0000259" key="2">
    <source>
        <dbReference type="PROSITE" id="PS50003"/>
    </source>
</evidence>
<dbReference type="Proteomes" id="UP001217089">
    <property type="component" value="Unassembled WGS sequence"/>
</dbReference>
<dbReference type="Gene3D" id="2.30.29.30">
    <property type="entry name" value="Pleckstrin-homology domain (PH domain)/Phosphotyrosine-binding domain (PTB)"/>
    <property type="match status" value="1"/>
</dbReference>
<accession>A0ABQ9FIR1</accession>
<dbReference type="PROSITE" id="PS50003">
    <property type="entry name" value="PH_DOMAIN"/>
    <property type="match status" value="1"/>
</dbReference>
<comment type="caution">
    <text evidence="3">The sequence shown here is derived from an EMBL/GenBank/DDBJ whole genome shotgun (WGS) entry which is preliminary data.</text>
</comment>
<dbReference type="EMBL" id="JARBDR010000246">
    <property type="protein sequence ID" value="KAJ8317159.1"/>
    <property type="molecule type" value="Genomic_DNA"/>
</dbReference>
<evidence type="ECO:0000313" key="3">
    <source>
        <dbReference type="EMBL" id="KAJ8317159.1"/>
    </source>
</evidence>
<dbReference type="PANTHER" id="PTHR15126:SF4">
    <property type="entry name" value="SH3 DOMAIN-BINDING PROTEIN 2"/>
    <property type="match status" value="1"/>
</dbReference>
<dbReference type="InterPro" id="IPR001849">
    <property type="entry name" value="PH_domain"/>
</dbReference>
<feature type="compositionally biased region" description="Polar residues" evidence="1">
    <location>
        <begin position="210"/>
        <end position="222"/>
    </location>
</feature>
<dbReference type="PANTHER" id="PTHR15126">
    <property type="entry name" value="SH3-BINDING"/>
    <property type="match status" value="1"/>
</dbReference>
<organism evidence="3 4">
    <name type="scientific">Tegillarca granosa</name>
    <name type="common">Malaysian cockle</name>
    <name type="synonym">Anadara granosa</name>
    <dbReference type="NCBI Taxonomy" id="220873"/>
    <lineage>
        <taxon>Eukaryota</taxon>
        <taxon>Metazoa</taxon>
        <taxon>Spiralia</taxon>
        <taxon>Lophotrochozoa</taxon>
        <taxon>Mollusca</taxon>
        <taxon>Bivalvia</taxon>
        <taxon>Autobranchia</taxon>
        <taxon>Pteriomorphia</taxon>
        <taxon>Arcoida</taxon>
        <taxon>Arcoidea</taxon>
        <taxon>Arcidae</taxon>
        <taxon>Tegillarca</taxon>
    </lineage>
</organism>
<keyword evidence="4" id="KW-1185">Reference proteome</keyword>
<dbReference type="Pfam" id="PF00169">
    <property type="entry name" value="PH"/>
    <property type="match status" value="1"/>
</dbReference>
<feature type="compositionally biased region" description="Pro residues" evidence="1">
    <location>
        <begin position="228"/>
        <end position="243"/>
    </location>
</feature>
<dbReference type="SUPFAM" id="SSF50729">
    <property type="entry name" value="PH domain-like"/>
    <property type="match status" value="1"/>
</dbReference>
<feature type="compositionally biased region" description="Low complexity" evidence="1">
    <location>
        <begin position="268"/>
        <end position="278"/>
    </location>
</feature>
<feature type="domain" description="PH" evidence="2">
    <location>
        <begin position="24"/>
        <end position="130"/>
    </location>
</feature>
<reference evidence="3 4" key="1">
    <citation type="submission" date="2022-12" db="EMBL/GenBank/DDBJ databases">
        <title>Chromosome-level genome of Tegillarca granosa.</title>
        <authorList>
            <person name="Kim J."/>
        </authorList>
    </citation>
    <scope>NUCLEOTIDE SEQUENCE [LARGE SCALE GENOMIC DNA]</scope>
    <source>
        <strain evidence="3">Teg-2019</strain>
        <tissue evidence="3">Adductor muscle</tissue>
    </source>
</reference>
<dbReference type="InterPro" id="IPR035848">
    <property type="entry name" value="SH3BP2"/>
</dbReference>
<dbReference type="SMART" id="SM00233">
    <property type="entry name" value="PH"/>
    <property type="match status" value="1"/>
</dbReference>